<dbReference type="Proteomes" id="UP000319424">
    <property type="component" value="Unassembled WGS sequence"/>
</dbReference>
<dbReference type="RefSeq" id="WP_144398833.1">
    <property type="nucleotide sequence ID" value="NZ_VJXW01000024.1"/>
</dbReference>
<sequence length="202" mass="24164">MEELEQIEEDILKTTNFLSEAYLDNYQKLENKFKEKEKRIIGQVVLAMQEGIGQAVQMQQAGKKEKIKYISLSILLSSILTQEYSIGIDFYDKNFYLDEETVFTEIKIDLVKELINQYVEKDIKNLKIYQRQEKINYPENEYIEIRKLQSMTYMLLYMKCIIENIQKAVKQLEIKNMQTEGTVDITYGLYLEKQEKIYQWEV</sequence>
<accession>A0A552UWS9</accession>
<reference evidence="1 2" key="1">
    <citation type="submission" date="2019-07" db="EMBL/GenBank/DDBJ databases">
        <title>Criibacterium bergeronii gen. nov., sp. nov. isolated from human clinical samples.</title>
        <authorList>
            <person name="Maheux A.F."/>
            <person name="Boudreau D.K."/>
            <person name="Berube E."/>
            <person name="Brodeur S."/>
            <person name="Bernard K.A."/>
            <person name="Abed J.Y."/>
            <person name="Ducrey E."/>
            <person name="Guay E.F."/>
            <person name="Raymond F."/>
            <person name="Corbeil J."/>
            <person name="Domingo M.-C."/>
            <person name="Roy P.H."/>
            <person name="Boissinot M."/>
            <person name="Tocheva E.I."/>
            <person name="Omar R.F."/>
        </authorList>
    </citation>
    <scope>NUCLEOTIDE SEQUENCE [LARGE SCALE GENOMIC DNA]</scope>
    <source>
        <strain evidence="1 2">CCRI-24246</strain>
    </source>
</reference>
<dbReference type="AlphaFoldDB" id="A0A552UWS9"/>
<comment type="caution">
    <text evidence="1">The sequence shown here is derived from an EMBL/GenBank/DDBJ whole genome shotgun (WGS) entry which is preliminary data.</text>
</comment>
<proteinExistence type="predicted"/>
<dbReference type="EMBL" id="VJXW01000024">
    <property type="protein sequence ID" value="TRW22683.1"/>
    <property type="molecule type" value="Genomic_DNA"/>
</dbReference>
<dbReference type="OrthoDB" id="2064333at2"/>
<gene>
    <name evidence="1" type="ORF">FL857_10920</name>
</gene>
<organism evidence="1 2">
    <name type="scientific">Criibacterium bergeronii</name>
    <dbReference type="NCBI Taxonomy" id="1871336"/>
    <lineage>
        <taxon>Bacteria</taxon>
        <taxon>Bacillati</taxon>
        <taxon>Bacillota</taxon>
        <taxon>Clostridia</taxon>
        <taxon>Peptostreptococcales</taxon>
        <taxon>Filifactoraceae</taxon>
        <taxon>Criibacterium</taxon>
    </lineage>
</organism>
<evidence type="ECO:0000313" key="1">
    <source>
        <dbReference type="EMBL" id="TRW22683.1"/>
    </source>
</evidence>
<name>A0A552UWS9_9FIRM</name>
<evidence type="ECO:0000313" key="2">
    <source>
        <dbReference type="Proteomes" id="UP000319424"/>
    </source>
</evidence>
<protein>
    <submittedName>
        <fullName evidence="1">Uncharacterized protein</fullName>
    </submittedName>
</protein>